<evidence type="ECO:0000313" key="9">
    <source>
        <dbReference type="Proteomes" id="UP000092987"/>
    </source>
</evidence>
<dbReference type="RefSeq" id="WP_066390104.1">
    <property type="nucleotide sequence ID" value="NZ_CP035926.1"/>
</dbReference>
<dbReference type="EMBL" id="LLKQ01000001">
    <property type="protein sequence ID" value="OCL95321.1"/>
    <property type="molecule type" value="Genomic_DNA"/>
</dbReference>
<organism evidence="8 9">
    <name type="scientific">Aliarcobacter thereius LMG 24486</name>
    <dbReference type="NCBI Taxonomy" id="1032240"/>
    <lineage>
        <taxon>Bacteria</taxon>
        <taxon>Pseudomonadati</taxon>
        <taxon>Campylobacterota</taxon>
        <taxon>Epsilonproteobacteria</taxon>
        <taxon>Campylobacterales</taxon>
        <taxon>Arcobacteraceae</taxon>
        <taxon>Aliarcobacter</taxon>
    </lineage>
</organism>
<evidence type="ECO:0000256" key="4">
    <source>
        <dbReference type="ARBA" id="ARBA00022989"/>
    </source>
</evidence>
<name>A0A1C7WNK2_9BACT</name>
<dbReference type="PANTHER" id="PTHR12778:SF10">
    <property type="entry name" value="MAJOR FACILITATOR SUPERFAMILY DOMAIN-CONTAINING PROTEIN 3"/>
    <property type="match status" value="1"/>
</dbReference>
<feature type="transmembrane region" description="Helical" evidence="6">
    <location>
        <begin position="278"/>
        <end position="296"/>
    </location>
</feature>
<keyword evidence="4 6" id="KW-1133">Transmembrane helix</keyword>
<evidence type="ECO:0000256" key="5">
    <source>
        <dbReference type="ARBA" id="ARBA00023136"/>
    </source>
</evidence>
<feature type="transmembrane region" description="Helical" evidence="6">
    <location>
        <begin position="212"/>
        <end position="232"/>
    </location>
</feature>
<dbReference type="Proteomes" id="UP000092987">
    <property type="component" value="Unassembled WGS sequence"/>
</dbReference>
<dbReference type="Gene3D" id="1.20.1250.20">
    <property type="entry name" value="MFS general substrate transporter like domains"/>
    <property type="match status" value="2"/>
</dbReference>
<feature type="transmembrane region" description="Helical" evidence="6">
    <location>
        <begin position="166"/>
        <end position="186"/>
    </location>
</feature>
<dbReference type="InterPro" id="IPR020846">
    <property type="entry name" value="MFS_dom"/>
</dbReference>
<feature type="transmembrane region" description="Helical" evidence="6">
    <location>
        <begin position="100"/>
        <end position="121"/>
    </location>
</feature>
<evidence type="ECO:0000259" key="7">
    <source>
        <dbReference type="PROSITE" id="PS50850"/>
    </source>
</evidence>
<feature type="transmembrane region" description="Helical" evidence="6">
    <location>
        <begin position="372"/>
        <end position="390"/>
    </location>
</feature>
<dbReference type="InterPro" id="IPR036259">
    <property type="entry name" value="MFS_trans_sf"/>
</dbReference>
<dbReference type="SUPFAM" id="SSF103473">
    <property type="entry name" value="MFS general substrate transporter"/>
    <property type="match status" value="1"/>
</dbReference>
<accession>A0A1C7WNK2</accession>
<proteinExistence type="predicted"/>
<keyword evidence="5 6" id="KW-0472">Membrane</keyword>
<feature type="transmembrane region" description="Helical" evidence="6">
    <location>
        <begin position="247"/>
        <end position="266"/>
    </location>
</feature>
<feature type="transmembrane region" description="Helical" evidence="6">
    <location>
        <begin position="38"/>
        <end position="55"/>
    </location>
</feature>
<evidence type="ECO:0000256" key="6">
    <source>
        <dbReference type="SAM" id="Phobius"/>
    </source>
</evidence>
<feature type="transmembrane region" description="Helical" evidence="6">
    <location>
        <begin position="302"/>
        <end position="325"/>
    </location>
</feature>
<evidence type="ECO:0000256" key="3">
    <source>
        <dbReference type="ARBA" id="ARBA00022692"/>
    </source>
</evidence>
<dbReference type="InterPro" id="IPR004752">
    <property type="entry name" value="AmpG_permease/AT-1"/>
</dbReference>
<reference evidence="8 9" key="1">
    <citation type="submission" date="2015-10" db="EMBL/GenBank/DDBJ databases">
        <authorList>
            <person name="Rovetto F.F."/>
            <person name="Cocolin L.L."/>
            <person name="Illeghems K.K."/>
            <person name="Van Nieuwerbuegh F.F."/>
            <person name="Houf K.K."/>
        </authorList>
    </citation>
    <scope>NUCLEOTIDE SEQUENCE [LARGE SCALE GENOMIC DNA]</scope>
    <source>
        <strain evidence="8 9">LMG 24486</strain>
    </source>
</reference>
<dbReference type="PROSITE" id="PS50850">
    <property type="entry name" value="MFS"/>
    <property type="match status" value="1"/>
</dbReference>
<feature type="transmembrane region" description="Helical" evidence="6">
    <location>
        <begin position="76"/>
        <end position="94"/>
    </location>
</feature>
<evidence type="ECO:0000313" key="8">
    <source>
        <dbReference type="EMBL" id="OCL95321.1"/>
    </source>
</evidence>
<gene>
    <name evidence="8" type="ORF">AA347_00775</name>
</gene>
<comment type="caution">
    <text evidence="8">The sequence shown here is derived from an EMBL/GenBank/DDBJ whole genome shotgun (WGS) entry which is preliminary data.</text>
</comment>
<sequence length="394" mass="45071">MNQLTKKNILFSILFTAILTPIIFFVMGLPMILQIKGFDASLIGIFQLAGLPMIFKFLMSPPIDKIVFEKKHYKKWTFYIGILYILLLSIISFLSLEENIYYIFIAILLTSFISTFMDIPLNALAIKTFKVKERISAGSYKISAYSMASLLGGGIFLLTFNHLGWNLTFILMALLVLFSLIALYLIEESDEVICVEKISSKTIITFFKQKDIGIWIFILSFYFVSISSLWVFMKPYLIHKGIKPDDVAIWVGIYGSFIAILGGSLSNYIGKKFSKKNLLIIFMFFNLFSTSLLIFIEHFNLSFYYLIISVTFIALAIALSSAIIFSMIMDYSRKESRAIDYSIQSSIFSFTRIISAVIAGIIVSNLGFKTMFIFELFCILSITFIIYLKYSEKY</sequence>
<evidence type="ECO:0000256" key="1">
    <source>
        <dbReference type="ARBA" id="ARBA00004141"/>
    </source>
</evidence>
<feature type="domain" description="Major facilitator superfamily (MFS) profile" evidence="7">
    <location>
        <begin position="9"/>
        <end position="393"/>
    </location>
</feature>
<feature type="transmembrane region" description="Helical" evidence="6">
    <location>
        <begin position="142"/>
        <end position="160"/>
    </location>
</feature>
<evidence type="ECO:0000256" key="2">
    <source>
        <dbReference type="ARBA" id="ARBA00022448"/>
    </source>
</evidence>
<feature type="transmembrane region" description="Helical" evidence="6">
    <location>
        <begin position="9"/>
        <end position="32"/>
    </location>
</feature>
<protein>
    <submittedName>
        <fullName evidence="8">Muropeptide transporter</fullName>
    </submittedName>
</protein>
<keyword evidence="3 6" id="KW-0812">Transmembrane</keyword>
<keyword evidence="2" id="KW-0813">Transport</keyword>
<dbReference type="Pfam" id="PF07690">
    <property type="entry name" value="MFS_1"/>
    <property type="match status" value="1"/>
</dbReference>
<dbReference type="InterPro" id="IPR011701">
    <property type="entry name" value="MFS"/>
</dbReference>
<feature type="transmembrane region" description="Helical" evidence="6">
    <location>
        <begin position="346"/>
        <end position="366"/>
    </location>
</feature>
<comment type="subcellular location">
    <subcellularLocation>
        <location evidence="1">Membrane</location>
        <topology evidence="1">Multi-pass membrane protein</topology>
    </subcellularLocation>
</comment>
<dbReference type="PANTHER" id="PTHR12778">
    <property type="entry name" value="SOLUTE CARRIER FAMILY 33 ACETYL-COA TRANSPORTER -RELATED"/>
    <property type="match status" value="1"/>
</dbReference>
<keyword evidence="9" id="KW-1185">Reference proteome</keyword>